<keyword evidence="2" id="KW-0472">Membrane</keyword>
<keyword evidence="2" id="KW-0812">Transmembrane</keyword>
<evidence type="ECO:0000313" key="3">
    <source>
        <dbReference type="EMBL" id="KAK8132366.1"/>
    </source>
</evidence>
<protein>
    <submittedName>
        <fullName evidence="3">Uncharacterized protein</fullName>
    </submittedName>
</protein>
<dbReference type="Proteomes" id="UP001392437">
    <property type="component" value="Unassembled WGS sequence"/>
</dbReference>
<feature type="compositionally biased region" description="Basic residues" evidence="1">
    <location>
        <begin position="110"/>
        <end position="134"/>
    </location>
</feature>
<accession>A0AAW0RC79</accession>
<dbReference type="AlphaFoldDB" id="A0AAW0RC79"/>
<reference evidence="3 4" key="1">
    <citation type="submission" date="2023-01" db="EMBL/GenBank/DDBJ databases">
        <title>Analysis of 21 Apiospora genomes using comparative genomics revels a genus with tremendous synthesis potential of carbohydrate active enzymes and secondary metabolites.</title>
        <authorList>
            <person name="Sorensen T."/>
        </authorList>
    </citation>
    <scope>NUCLEOTIDE SEQUENCE [LARGE SCALE GENOMIC DNA]</scope>
    <source>
        <strain evidence="3 4">CBS 117206</strain>
    </source>
</reference>
<comment type="caution">
    <text evidence="3">The sequence shown here is derived from an EMBL/GenBank/DDBJ whole genome shotgun (WGS) entry which is preliminary data.</text>
</comment>
<keyword evidence="2" id="KW-1133">Transmembrane helix</keyword>
<evidence type="ECO:0000313" key="4">
    <source>
        <dbReference type="Proteomes" id="UP001392437"/>
    </source>
</evidence>
<evidence type="ECO:0000256" key="1">
    <source>
        <dbReference type="SAM" id="MobiDB-lite"/>
    </source>
</evidence>
<proteinExistence type="predicted"/>
<feature type="transmembrane region" description="Helical" evidence="2">
    <location>
        <begin position="51"/>
        <end position="70"/>
    </location>
</feature>
<feature type="compositionally biased region" description="Basic residues" evidence="1">
    <location>
        <begin position="179"/>
        <end position="188"/>
    </location>
</feature>
<sequence>MAPFVNPLPALTPTRTLPSLLTRALRPRQATATIITTDVETEEHHDLSGGAIAGIVIGSIVGFLLLCWILRSCLNLGKPGIWGYTFGAKDDPPPRRSSPSYAYRQETHLHRSRSRHSGHHHHHHHHSHGRSPRRKSVEVRQVSTVRPASGYYETTRVASRGRSPAAPPAAYYASQEARHVRRESRRGSRGVIIETGDIKIR</sequence>
<gene>
    <name evidence="3" type="ORF">PG999_000539</name>
</gene>
<feature type="region of interest" description="Disordered" evidence="1">
    <location>
        <begin position="105"/>
        <end position="188"/>
    </location>
</feature>
<dbReference type="EMBL" id="JAQQWP010000001">
    <property type="protein sequence ID" value="KAK8132366.1"/>
    <property type="molecule type" value="Genomic_DNA"/>
</dbReference>
<name>A0AAW0RC79_9PEZI</name>
<evidence type="ECO:0000256" key="2">
    <source>
        <dbReference type="SAM" id="Phobius"/>
    </source>
</evidence>
<keyword evidence="4" id="KW-1185">Reference proteome</keyword>
<organism evidence="3 4">
    <name type="scientific">Apiospora kogelbergensis</name>
    <dbReference type="NCBI Taxonomy" id="1337665"/>
    <lineage>
        <taxon>Eukaryota</taxon>
        <taxon>Fungi</taxon>
        <taxon>Dikarya</taxon>
        <taxon>Ascomycota</taxon>
        <taxon>Pezizomycotina</taxon>
        <taxon>Sordariomycetes</taxon>
        <taxon>Xylariomycetidae</taxon>
        <taxon>Amphisphaeriales</taxon>
        <taxon>Apiosporaceae</taxon>
        <taxon>Apiospora</taxon>
    </lineage>
</organism>